<keyword evidence="3" id="KW-1185">Reference proteome</keyword>
<evidence type="ECO:0008006" key="4">
    <source>
        <dbReference type="Google" id="ProtNLM"/>
    </source>
</evidence>
<comment type="caution">
    <text evidence="2">The sequence shown here is derived from an EMBL/GenBank/DDBJ whole genome shotgun (WGS) entry which is preliminary data.</text>
</comment>
<evidence type="ECO:0000313" key="2">
    <source>
        <dbReference type="EMBL" id="PYF06951.1"/>
    </source>
</evidence>
<name>A0A318TPY2_9RHOB</name>
<gene>
    <name evidence="2" type="ORF">C8J30_12234</name>
</gene>
<accession>A0A318TPY2</accession>
<feature type="region of interest" description="Disordered" evidence="1">
    <location>
        <begin position="31"/>
        <end position="71"/>
    </location>
</feature>
<dbReference type="Proteomes" id="UP000247727">
    <property type="component" value="Unassembled WGS sequence"/>
</dbReference>
<evidence type="ECO:0000313" key="3">
    <source>
        <dbReference type="Proteomes" id="UP000247727"/>
    </source>
</evidence>
<protein>
    <recommendedName>
        <fullName evidence="4">Transposase</fullName>
    </recommendedName>
</protein>
<feature type="compositionally biased region" description="Basic and acidic residues" evidence="1">
    <location>
        <begin position="38"/>
        <end position="58"/>
    </location>
</feature>
<reference evidence="2 3" key="1">
    <citation type="submission" date="2018-06" db="EMBL/GenBank/DDBJ databases">
        <title>Genomic Encyclopedia of Type Strains, Phase III (KMG-III): the genomes of soil and plant-associated and newly described type strains.</title>
        <authorList>
            <person name="Whitman W."/>
        </authorList>
    </citation>
    <scope>NUCLEOTIDE SEQUENCE [LARGE SCALE GENOMIC DNA]</scope>
    <source>
        <strain evidence="2 3">JA737</strain>
    </source>
</reference>
<sequence>MLSNRHRIYEAARAAHPERWSGKTRQWTPIGSVWLNPERPEAGRKGHGGDDALSHKAGGDAPMDGPAERAA</sequence>
<dbReference type="AlphaFoldDB" id="A0A318TPY2"/>
<organism evidence="2 3">
    <name type="scientific">Rhodobacter viridis</name>
    <dbReference type="NCBI Taxonomy" id="1054202"/>
    <lineage>
        <taxon>Bacteria</taxon>
        <taxon>Pseudomonadati</taxon>
        <taxon>Pseudomonadota</taxon>
        <taxon>Alphaproteobacteria</taxon>
        <taxon>Rhodobacterales</taxon>
        <taxon>Rhodobacter group</taxon>
        <taxon>Rhodobacter</taxon>
    </lineage>
</organism>
<evidence type="ECO:0000256" key="1">
    <source>
        <dbReference type="SAM" id="MobiDB-lite"/>
    </source>
</evidence>
<proteinExistence type="predicted"/>
<dbReference type="EMBL" id="QJTK01000022">
    <property type="protein sequence ID" value="PYF06951.1"/>
    <property type="molecule type" value="Genomic_DNA"/>
</dbReference>